<evidence type="ECO:0000313" key="3">
    <source>
        <dbReference type="Proteomes" id="UP000699042"/>
    </source>
</evidence>
<name>A0A9P7UHU8_9PEZI</name>
<evidence type="ECO:0000313" key="2">
    <source>
        <dbReference type="EMBL" id="KAG7058509.1"/>
    </source>
</evidence>
<accession>A0A9P7UHU8</accession>
<reference evidence="2" key="1">
    <citation type="submission" date="2021-05" db="EMBL/GenBank/DDBJ databases">
        <title>Comparative genomics of three Colletotrichum scovillei strains and genetic complementation revealed genes involved fungal growth and virulence on chili pepper.</title>
        <authorList>
            <person name="Hsieh D.-K."/>
            <person name="Chuang S.-C."/>
            <person name="Chen C.-Y."/>
            <person name="Chao Y.-T."/>
            <person name="Lu M.-Y.J."/>
            <person name="Lee M.-H."/>
            <person name="Shih M.-C."/>
        </authorList>
    </citation>
    <scope>NUCLEOTIDE SEQUENCE</scope>
    <source>
        <strain evidence="2">Coll-153</strain>
    </source>
</reference>
<dbReference type="EMBL" id="JAESDN010000001">
    <property type="protein sequence ID" value="KAG7058509.1"/>
    <property type="molecule type" value="Genomic_DNA"/>
</dbReference>
<protein>
    <submittedName>
        <fullName evidence="2">Uncharacterized protein</fullName>
    </submittedName>
</protein>
<gene>
    <name evidence="2" type="ORF">JMJ77_005884</name>
</gene>
<sequence>MDTGDSVAESTGCDLFHCPRDVRVLRESKTKAAEKSPLRSRKRRRRATGMPWSVSVPSSVSFDLCNPGTKV</sequence>
<dbReference type="AlphaFoldDB" id="A0A9P7UHU8"/>
<dbReference type="Proteomes" id="UP000699042">
    <property type="component" value="Unassembled WGS sequence"/>
</dbReference>
<organism evidence="2 3">
    <name type="scientific">Colletotrichum scovillei</name>
    <dbReference type="NCBI Taxonomy" id="1209932"/>
    <lineage>
        <taxon>Eukaryota</taxon>
        <taxon>Fungi</taxon>
        <taxon>Dikarya</taxon>
        <taxon>Ascomycota</taxon>
        <taxon>Pezizomycotina</taxon>
        <taxon>Sordariomycetes</taxon>
        <taxon>Hypocreomycetidae</taxon>
        <taxon>Glomerellales</taxon>
        <taxon>Glomerellaceae</taxon>
        <taxon>Colletotrichum</taxon>
        <taxon>Colletotrichum acutatum species complex</taxon>
    </lineage>
</organism>
<feature type="compositionally biased region" description="Basic and acidic residues" evidence="1">
    <location>
        <begin position="27"/>
        <end position="37"/>
    </location>
</feature>
<comment type="caution">
    <text evidence="2">The sequence shown here is derived from an EMBL/GenBank/DDBJ whole genome shotgun (WGS) entry which is preliminary data.</text>
</comment>
<proteinExistence type="predicted"/>
<evidence type="ECO:0000256" key="1">
    <source>
        <dbReference type="SAM" id="MobiDB-lite"/>
    </source>
</evidence>
<feature type="compositionally biased region" description="Basic residues" evidence="1">
    <location>
        <begin position="38"/>
        <end position="47"/>
    </location>
</feature>
<feature type="region of interest" description="Disordered" evidence="1">
    <location>
        <begin position="27"/>
        <end position="52"/>
    </location>
</feature>
<keyword evidence="3" id="KW-1185">Reference proteome</keyword>